<evidence type="ECO:0000313" key="3">
    <source>
        <dbReference type="Proteomes" id="UP001153069"/>
    </source>
</evidence>
<organism evidence="2 3">
    <name type="scientific">Seminavis robusta</name>
    <dbReference type="NCBI Taxonomy" id="568900"/>
    <lineage>
        <taxon>Eukaryota</taxon>
        <taxon>Sar</taxon>
        <taxon>Stramenopiles</taxon>
        <taxon>Ochrophyta</taxon>
        <taxon>Bacillariophyta</taxon>
        <taxon>Bacillariophyceae</taxon>
        <taxon>Bacillariophycidae</taxon>
        <taxon>Naviculales</taxon>
        <taxon>Naviculaceae</taxon>
        <taxon>Seminavis</taxon>
    </lineage>
</organism>
<reference evidence="2" key="1">
    <citation type="submission" date="2020-06" db="EMBL/GenBank/DDBJ databases">
        <authorList>
            <consortium name="Plant Systems Biology data submission"/>
        </authorList>
    </citation>
    <scope>NUCLEOTIDE SEQUENCE</scope>
    <source>
        <strain evidence="2">D6</strain>
    </source>
</reference>
<dbReference type="Proteomes" id="UP001153069">
    <property type="component" value="Unassembled WGS sequence"/>
</dbReference>
<dbReference type="EMBL" id="CAICTM010000053">
    <property type="protein sequence ID" value="CAB9499151.1"/>
    <property type="molecule type" value="Genomic_DNA"/>
</dbReference>
<protein>
    <submittedName>
        <fullName evidence="2">Uncharacterized protein</fullName>
    </submittedName>
</protein>
<sequence length="539" mass="62749">MAPNIGSPGGRMKFKQPWLDPLFGRRRRHLHGGGLLGKLPLRFRVGPLTNTRRRVCILVAAIFVMQLYFCAKYMMPVFFRYRMRTAKVTDRAAPTTSHNQKNQADFALFYHIYVPEKEEPSGSFMFGDYQDDPQANALRIIDEQMHQIGISYAAADPLQPAKLYYNTLGVPNIVTDEYMDTFCGPNGLYNLDCIHLQHYDEGMETKTLENVHDFCQQPQASEEGAAGLDTRRVVYLHNKGSFHENPINEQWRRLMTYAVTTEQCLNPPTPEIPSIFNNGTSPEQCNLCGLYFIAERGLFMPGNIWTAQCDYVSRLLPPLEFGKRSTEVVKDALLMHLEHRFEMDLFNFVPDNYGVNRYADELWIGSHPSIQPCDWSLHKKSNFGFGHGDPFFEFVLGIWDPFQTTWKTLEWTMSPSLPMVLPVEIREHRWWHVLEFAKAQRHRESKRIREFSLLGGNLYKWIHIYGQVPPPSSWTWSWFPDGEMWRGAVEKHGKNAVEEVTQAYKDVDHAEFLDPIYTHDFRRLRDIQLWYIRRVVPGI</sequence>
<keyword evidence="1" id="KW-1133">Transmembrane helix</keyword>
<evidence type="ECO:0000313" key="2">
    <source>
        <dbReference type="EMBL" id="CAB9499151.1"/>
    </source>
</evidence>
<proteinExistence type="predicted"/>
<feature type="transmembrane region" description="Helical" evidence="1">
    <location>
        <begin position="55"/>
        <end position="75"/>
    </location>
</feature>
<dbReference type="AlphaFoldDB" id="A0A9N8H393"/>
<keyword evidence="1" id="KW-0472">Membrane</keyword>
<accession>A0A9N8H393</accession>
<dbReference type="OrthoDB" id="46613at2759"/>
<name>A0A9N8H393_9STRA</name>
<evidence type="ECO:0000256" key="1">
    <source>
        <dbReference type="SAM" id="Phobius"/>
    </source>
</evidence>
<keyword evidence="1" id="KW-0812">Transmembrane</keyword>
<comment type="caution">
    <text evidence="2">The sequence shown here is derived from an EMBL/GenBank/DDBJ whole genome shotgun (WGS) entry which is preliminary data.</text>
</comment>
<gene>
    <name evidence="2" type="ORF">SEMRO_54_G032100.1</name>
</gene>
<keyword evidence="3" id="KW-1185">Reference proteome</keyword>